<dbReference type="InterPro" id="IPR002687">
    <property type="entry name" value="Nop_dom"/>
</dbReference>
<protein>
    <submittedName>
        <fullName evidence="2">NOP58 family protein</fullName>
    </submittedName>
</protein>
<proteinExistence type="predicted"/>
<accession>A0ABT8ME12</accession>
<dbReference type="SUPFAM" id="SSF89124">
    <property type="entry name" value="Nop domain"/>
    <property type="match status" value="1"/>
</dbReference>
<dbReference type="RefSeq" id="WP_301665385.1">
    <property type="nucleotide sequence ID" value="NZ_VCYH01000017.1"/>
</dbReference>
<dbReference type="InterPro" id="IPR042239">
    <property type="entry name" value="Nop_C"/>
</dbReference>
<dbReference type="Gene3D" id="1.10.246.90">
    <property type="entry name" value="Nop domain"/>
    <property type="match status" value="1"/>
</dbReference>
<dbReference type="Proteomes" id="UP001168338">
    <property type="component" value="Unassembled WGS sequence"/>
</dbReference>
<gene>
    <name evidence="2" type="ORF">FGU65_15045</name>
</gene>
<evidence type="ECO:0000313" key="3">
    <source>
        <dbReference type="Proteomes" id="UP001168338"/>
    </source>
</evidence>
<name>A0ABT8ME12_9EURY</name>
<dbReference type="PROSITE" id="PS51358">
    <property type="entry name" value="NOP"/>
    <property type="match status" value="1"/>
</dbReference>
<dbReference type="InterPro" id="IPR036070">
    <property type="entry name" value="Nop_dom_sf"/>
</dbReference>
<evidence type="ECO:0000259" key="1">
    <source>
        <dbReference type="PROSITE" id="PS51358"/>
    </source>
</evidence>
<reference evidence="2" key="1">
    <citation type="submission" date="2019-05" db="EMBL/GenBank/DDBJ databases">
        <title>Methanoculleus sp. FWC-SCC1, a methanogenic archaeon isolated from deep marine cold seep.</title>
        <authorList>
            <person name="Chen Y.-W."/>
            <person name="Chen S.-C."/>
            <person name="Teng N.-H."/>
            <person name="Lai M.-C."/>
        </authorList>
    </citation>
    <scope>NUCLEOTIDE SEQUENCE</scope>
    <source>
        <strain evidence="2">FWC-SCC1</strain>
    </source>
</reference>
<dbReference type="InterPro" id="IPR045056">
    <property type="entry name" value="Nop56/Nop58"/>
</dbReference>
<dbReference type="PANTHER" id="PTHR10894">
    <property type="entry name" value="NUCLEOLAR PROTEIN 5 NUCLEOLAR PROTEIN NOP5 NOP58"/>
    <property type="match status" value="1"/>
</dbReference>
<dbReference type="Gene3D" id="1.10.287.4070">
    <property type="match status" value="1"/>
</dbReference>
<feature type="domain" description="Nop" evidence="1">
    <location>
        <begin position="169"/>
        <end position="285"/>
    </location>
</feature>
<dbReference type="EMBL" id="VCYH01000017">
    <property type="protein sequence ID" value="MDN7026177.1"/>
    <property type="molecule type" value="Genomic_DNA"/>
</dbReference>
<dbReference type="Pfam" id="PF01798">
    <property type="entry name" value="Nop"/>
    <property type="match status" value="1"/>
</dbReference>
<evidence type="ECO:0000313" key="2">
    <source>
        <dbReference type="EMBL" id="MDN7026177.1"/>
    </source>
</evidence>
<organism evidence="2 3">
    <name type="scientific">Methanoculleus frigidifontis</name>
    <dbReference type="NCBI Taxonomy" id="2584085"/>
    <lineage>
        <taxon>Archaea</taxon>
        <taxon>Methanobacteriati</taxon>
        <taxon>Methanobacteriota</taxon>
        <taxon>Stenosarchaea group</taxon>
        <taxon>Methanomicrobia</taxon>
        <taxon>Methanomicrobiales</taxon>
        <taxon>Methanomicrobiaceae</taxon>
        <taxon>Methanoculleus</taxon>
    </lineage>
</organism>
<comment type="caution">
    <text evidence="2">The sequence shown here is derived from an EMBL/GenBank/DDBJ whole genome shotgun (WGS) entry which is preliminary data.</text>
</comment>
<keyword evidence="3" id="KW-1185">Reference proteome</keyword>
<dbReference type="PANTHER" id="PTHR10894:SF0">
    <property type="entry name" value="NUCLEOLAR PROTEIN 56"/>
    <property type="match status" value="1"/>
</dbReference>
<sequence>MQHYWFGDVDVEGCRIASRNPEDLARRVASLHTDMDSFEPIDWRTAQACGLVGDRGEYLRMLREVCTISARQKIAASYQGKDVELLQMVRMLDELDDVINLLHERAVEWYQVSTPSFSRKYRSLPARKMIGVIRKNSGGGLRRVADEIDRLAGLRSGLMREVSDRADEVLPNCSALIGGLVAARLASRAGGLEALAKMPGSTIQVLGSERALFSHLRSGSPSPKHGIIFQHRRVHNAPKEVRGRVARVLAGKLGIAARIDYYRGAADPEFIAGAQARIDEAGMME</sequence>